<evidence type="ECO:0000313" key="2">
    <source>
        <dbReference type="Proteomes" id="UP000260823"/>
    </source>
</evidence>
<reference evidence="1 2" key="1">
    <citation type="submission" date="2018-08" db="EMBL/GenBank/DDBJ databases">
        <title>Mucilaginibacter terrae sp. nov., isolated from manganese diggings.</title>
        <authorList>
            <person name="Huang Y."/>
            <person name="Zhou Z."/>
        </authorList>
    </citation>
    <scope>NUCLEOTIDE SEQUENCE [LARGE SCALE GENOMIC DNA]</scope>
    <source>
        <strain evidence="1 2">ZH6</strain>
    </source>
</reference>
<gene>
    <name evidence="1" type="ORF">DYU05_15810</name>
</gene>
<dbReference type="Proteomes" id="UP000260823">
    <property type="component" value="Unassembled WGS sequence"/>
</dbReference>
<dbReference type="EMBL" id="QWDE01000003">
    <property type="protein sequence ID" value="RFZ82092.1"/>
    <property type="molecule type" value="Genomic_DNA"/>
</dbReference>
<protein>
    <recommendedName>
        <fullName evidence="3">SGNH/GDSL hydrolase family protein</fullName>
    </recommendedName>
</protein>
<accession>A0A3E2NMA0</accession>
<dbReference type="OrthoDB" id="869432at2"/>
<name>A0A3E2NMA0_9SPHI</name>
<comment type="caution">
    <text evidence="1">The sequence shown here is derived from an EMBL/GenBank/DDBJ whole genome shotgun (WGS) entry which is preliminary data.</text>
</comment>
<evidence type="ECO:0000313" key="1">
    <source>
        <dbReference type="EMBL" id="RFZ82092.1"/>
    </source>
</evidence>
<dbReference type="SUPFAM" id="SSF52266">
    <property type="entry name" value="SGNH hydrolase"/>
    <property type="match status" value="1"/>
</dbReference>
<sequence length="319" mass="37419">MKRFILKFLLFIAPIVLLCYAVDSYLSTNLRKLKRGESQVWQEIYAGKINAKVWIYGASRAFVHIDPEILSDSLHQSAYNFGLNAYPIDIQYLRHHLLLKYNKKPKVIIHSLDFMTFQKRDDLFDPDQFLPFMLWDTLVAKHTMNYAGYTKADYYLPLARYYGKTAPIHLAFSLSTGKYPNKADRVNGYQGIEAEYVDAFAEGGSIKGTYNIKFDKQAINLFDRYLQECKRNGTKVIFVYTPEYISGQRYLANRPELFKLIKRFSAKYDIPLYDYSADEISFDKRYFYNAEHLNLRGSQLFSKKFAHDLKQDSFMKSIH</sequence>
<evidence type="ECO:0008006" key="3">
    <source>
        <dbReference type="Google" id="ProtNLM"/>
    </source>
</evidence>
<dbReference type="AlphaFoldDB" id="A0A3E2NMA0"/>
<dbReference type="RefSeq" id="WP_117384118.1">
    <property type="nucleotide sequence ID" value="NZ_QWDE01000003.1"/>
</dbReference>
<organism evidence="1 2">
    <name type="scientific">Mucilaginibacter terrenus</name>
    <dbReference type="NCBI Taxonomy" id="2482727"/>
    <lineage>
        <taxon>Bacteria</taxon>
        <taxon>Pseudomonadati</taxon>
        <taxon>Bacteroidota</taxon>
        <taxon>Sphingobacteriia</taxon>
        <taxon>Sphingobacteriales</taxon>
        <taxon>Sphingobacteriaceae</taxon>
        <taxon>Mucilaginibacter</taxon>
    </lineage>
</organism>
<keyword evidence="2" id="KW-1185">Reference proteome</keyword>
<proteinExistence type="predicted"/>